<evidence type="ECO:0000259" key="12">
    <source>
        <dbReference type="Pfam" id="PF26002"/>
    </source>
</evidence>
<dbReference type="RefSeq" id="WP_207855682.1">
    <property type="nucleotide sequence ID" value="NZ_BHVV01000001.1"/>
</dbReference>
<keyword evidence="8" id="KW-0472">Membrane</keyword>
<keyword evidence="10" id="KW-0175">Coiled coil</keyword>
<dbReference type="Proteomes" id="UP000268908">
    <property type="component" value="Unassembled WGS sequence"/>
</dbReference>
<dbReference type="PRINTS" id="PR01490">
    <property type="entry name" value="RTXTOXIND"/>
</dbReference>
<proteinExistence type="inferred from homology"/>
<dbReference type="GO" id="GO:0005886">
    <property type="term" value="C:plasma membrane"/>
    <property type="evidence" value="ECO:0007669"/>
    <property type="project" value="UniProtKB-SubCell"/>
</dbReference>
<dbReference type="Gene3D" id="2.40.30.170">
    <property type="match status" value="1"/>
</dbReference>
<organism evidence="13 14">
    <name type="scientific">Sulfurisoma sediminicola</name>
    <dbReference type="NCBI Taxonomy" id="1381557"/>
    <lineage>
        <taxon>Bacteria</taxon>
        <taxon>Pseudomonadati</taxon>
        <taxon>Pseudomonadota</taxon>
        <taxon>Betaproteobacteria</taxon>
        <taxon>Nitrosomonadales</taxon>
        <taxon>Sterolibacteriaceae</taxon>
        <taxon>Sulfurisoma</taxon>
    </lineage>
</organism>
<keyword evidence="4 9" id="KW-1003">Cell membrane</keyword>
<dbReference type="Pfam" id="PF25994">
    <property type="entry name" value="HH_AprE"/>
    <property type="match status" value="1"/>
</dbReference>
<accession>A0A497XPI0</accession>
<feature type="coiled-coil region" evidence="10">
    <location>
        <begin position="188"/>
        <end position="229"/>
    </location>
</feature>
<gene>
    <name evidence="13" type="ORF">DFR35_0823</name>
</gene>
<dbReference type="SUPFAM" id="SSF111369">
    <property type="entry name" value="HlyD-like secretion proteins"/>
    <property type="match status" value="1"/>
</dbReference>
<dbReference type="Gene3D" id="2.40.50.100">
    <property type="match status" value="1"/>
</dbReference>
<dbReference type="InterPro" id="IPR058781">
    <property type="entry name" value="HH_AprE-like"/>
</dbReference>
<evidence type="ECO:0000313" key="14">
    <source>
        <dbReference type="Proteomes" id="UP000268908"/>
    </source>
</evidence>
<sequence>MMKIDIARIQNVLQRLHARLESIRKRIQPHMELWLGKLQTDPTPPEKDFVADADYFMIQQEPLRARILVKTISVVLALSIMYAAVAHVDEITKGEGKVIPSRQLQVLQSVDGGIVSEILVREGQIVDAGQMLVRVDPTRFESSVNESNSQIFSLQAKAARLRALTEGKPFEPPPEAEKNDPKTVAEERRLFESRVSELNAQLSIARQQLSQRQQELVEMRAKRDQASQAYELSSRELVVTKPLISAGAVSEVELLRLERDVGRFRGERDMAAAQIQRSQAAISEASRKIEEVELAFRNESGKELAETIAKLNAMGQSGVGLADKVKHAAIRSPVRGTVKRLLVNTVGGVVQPGKDIVEVVPLEDALLLEAKVHPKDIAFLHPGQKAIVRFTAYDFAIYGGMDAVLEHIGADTVTDDKGNTYYIVRVRTTKASFADNLPIIPGMVAEVDIITGQKSILSYLLKPVLRAKLLAFTER</sequence>
<dbReference type="PROSITE" id="PS00543">
    <property type="entry name" value="HLYD_FAMILY"/>
    <property type="match status" value="1"/>
</dbReference>
<dbReference type="NCBIfam" id="TIGR01843">
    <property type="entry name" value="type_I_hlyD"/>
    <property type="match status" value="1"/>
</dbReference>
<reference evidence="13 14" key="1">
    <citation type="submission" date="2018-10" db="EMBL/GenBank/DDBJ databases">
        <title>Genomic Encyclopedia of Type Strains, Phase IV (KMG-IV): sequencing the most valuable type-strain genomes for metagenomic binning, comparative biology and taxonomic classification.</title>
        <authorList>
            <person name="Goeker M."/>
        </authorList>
    </citation>
    <scope>NUCLEOTIDE SEQUENCE [LARGE SCALE GENOMIC DNA]</scope>
    <source>
        <strain evidence="13 14">DSM 26916</strain>
    </source>
</reference>
<protein>
    <recommendedName>
        <fullName evidence="9">Membrane fusion protein (MFP) family protein</fullName>
    </recommendedName>
</protein>
<evidence type="ECO:0000256" key="7">
    <source>
        <dbReference type="ARBA" id="ARBA00022989"/>
    </source>
</evidence>
<dbReference type="InterPro" id="IPR010129">
    <property type="entry name" value="T1SS_HlyD"/>
</dbReference>
<keyword evidence="5 9" id="KW-0997">Cell inner membrane</keyword>
<feature type="domain" description="AprE-like long alpha-helical hairpin" evidence="11">
    <location>
        <begin position="141"/>
        <end position="317"/>
    </location>
</feature>
<keyword evidence="14" id="KW-1185">Reference proteome</keyword>
<evidence type="ECO:0000256" key="3">
    <source>
        <dbReference type="ARBA" id="ARBA00022448"/>
    </source>
</evidence>
<evidence type="ECO:0000256" key="10">
    <source>
        <dbReference type="SAM" id="Coils"/>
    </source>
</evidence>
<keyword evidence="7" id="KW-1133">Transmembrane helix</keyword>
<dbReference type="InterPro" id="IPR006144">
    <property type="entry name" value="Secretion_HlyD_CS"/>
</dbReference>
<keyword evidence="6" id="KW-0812">Transmembrane</keyword>
<dbReference type="InterPro" id="IPR050739">
    <property type="entry name" value="MFP"/>
</dbReference>
<evidence type="ECO:0000256" key="8">
    <source>
        <dbReference type="ARBA" id="ARBA00023136"/>
    </source>
</evidence>
<evidence type="ECO:0000256" key="1">
    <source>
        <dbReference type="ARBA" id="ARBA00004377"/>
    </source>
</evidence>
<comment type="similarity">
    <text evidence="2 9">Belongs to the membrane fusion protein (MFP) (TC 8.A.1) family.</text>
</comment>
<dbReference type="EMBL" id="RCCI01000004">
    <property type="protein sequence ID" value="RLJ68268.1"/>
    <property type="molecule type" value="Genomic_DNA"/>
</dbReference>
<evidence type="ECO:0000256" key="5">
    <source>
        <dbReference type="ARBA" id="ARBA00022519"/>
    </source>
</evidence>
<dbReference type="Pfam" id="PF26002">
    <property type="entry name" value="Beta-barrel_AprE"/>
    <property type="match status" value="1"/>
</dbReference>
<evidence type="ECO:0000256" key="2">
    <source>
        <dbReference type="ARBA" id="ARBA00009477"/>
    </source>
</evidence>
<dbReference type="Gene3D" id="1.10.287.470">
    <property type="entry name" value="Helix hairpin bin"/>
    <property type="match status" value="1"/>
</dbReference>
<comment type="subcellular location">
    <subcellularLocation>
        <location evidence="1 9">Cell inner membrane</location>
        <topology evidence="1 9">Single-pass membrane protein</topology>
    </subcellularLocation>
</comment>
<evidence type="ECO:0000313" key="13">
    <source>
        <dbReference type="EMBL" id="RLJ68268.1"/>
    </source>
</evidence>
<keyword evidence="3 9" id="KW-0813">Transport</keyword>
<name>A0A497XPI0_9PROT</name>
<feature type="domain" description="AprE-like beta-barrel" evidence="12">
    <location>
        <begin position="366"/>
        <end position="452"/>
    </location>
</feature>
<comment type="caution">
    <text evidence="13">The sequence shown here is derived from an EMBL/GenBank/DDBJ whole genome shotgun (WGS) entry which is preliminary data.</text>
</comment>
<dbReference type="GO" id="GO:0009306">
    <property type="term" value="P:protein secretion"/>
    <property type="evidence" value="ECO:0007669"/>
    <property type="project" value="InterPro"/>
</dbReference>
<dbReference type="PANTHER" id="PTHR30386:SF26">
    <property type="entry name" value="TRANSPORT PROTEIN COMB"/>
    <property type="match status" value="1"/>
</dbReference>
<dbReference type="InterPro" id="IPR058982">
    <property type="entry name" value="Beta-barrel_AprE"/>
</dbReference>
<evidence type="ECO:0000256" key="6">
    <source>
        <dbReference type="ARBA" id="ARBA00022692"/>
    </source>
</evidence>
<evidence type="ECO:0000256" key="9">
    <source>
        <dbReference type="RuleBase" id="RU365093"/>
    </source>
</evidence>
<evidence type="ECO:0000256" key="4">
    <source>
        <dbReference type="ARBA" id="ARBA00022475"/>
    </source>
</evidence>
<dbReference type="AlphaFoldDB" id="A0A497XPI0"/>
<dbReference type="PANTHER" id="PTHR30386">
    <property type="entry name" value="MEMBRANE FUSION SUBUNIT OF EMRAB-TOLC MULTIDRUG EFFLUX PUMP"/>
    <property type="match status" value="1"/>
</dbReference>
<evidence type="ECO:0000259" key="11">
    <source>
        <dbReference type="Pfam" id="PF25994"/>
    </source>
</evidence>